<organism evidence="5 6">
    <name type="scientific">Infirmifilum lucidum</name>
    <dbReference type="NCBI Taxonomy" id="2776706"/>
    <lineage>
        <taxon>Archaea</taxon>
        <taxon>Thermoproteota</taxon>
        <taxon>Thermoprotei</taxon>
        <taxon>Thermofilales</taxon>
        <taxon>Thermofilaceae</taxon>
        <taxon>Infirmifilum</taxon>
    </lineage>
</organism>
<reference evidence="5 6" key="1">
    <citation type="submission" date="2020-10" db="EMBL/GenBank/DDBJ databases">
        <title>Thermofilum lucidum 3507LT sp. nov. a novel member of Thermofilaceae family isolated from Chile hot spring, and proposal of description order Thermofilales.</title>
        <authorList>
            <person name="Zayulina K.S."/>
            <person name="Elcheninov A.G."/>
            <person name="Toshchakov S.V."/>
            <person name="Kublanov I.V."/>
        </authorList>
    </citation>
    <scope>NUCLEOTIDE SEQUENCE [LARGE SCALE GENOMIC DNA]</scope>
    <source>
        <strain evidence="5 6">3507LT</strain>
    </source>
</reference>
<evidence type="ECO:0000313" key="6">
    <source>
        <dbReference type="Proteomes" id="UP000594121"/>
    </source>
</evidence>
<dbReference type="GO" id="GO:0005524">
    <property type="term" value="F:ATP binding"/>
    <property type="evidence" value="ECO:0007669"/>
    <property type="project" value="UniProtKB-KW"/>
</dbReference>
<dbReference type="PANTHER" id="PTHR44329">
    <property type="entry name" value="SERINE/THREONINE-PROTEIN KINASE TNNI3K-RELATED"/>
    <property type="match status" value="1"/>
</dbReference>
<dbReference type="InterPro" id="IPR000719">
    <property type="entry name" value="Prot_kinase_dom"/>
</dbReference>
<feature type="compositionally biased region" description="Basic and acidic residues" evidence="3">
    <location>
        <begin position="658"/>
        <end position="674"/>
    </location>
</feature>
<sequence>MMELAIQKAQLIDAPVRKLFLSFAVDSHGQVYKLHPSRPPERLTEALGEPVYFHEAGERLVFYTKSRNLAVLSPPARLERYVLESVPDQLTLTGEGFAMSQRHPKKVAASLVKVVGSGYTLEVESPRILSMASVDNNLYALTMTGEVIGLAASGSQLNEFLRIRNLPRGCTRVVAVGDKIAVKCQENIACFDAYTGKALWMQRVSLGSLLAWGNYLVLWEPEETSLELLSVEDGSLQTLSFKPVFTLFTAGGRLYVVQRYVVTALSAGLARENMLLPIPIPENMSVHNVDFYFSVSRWIASCSPTPPSVVVEKVSVKPAEGKHRVYITLSARTPSSNIPISNAEAVVKIGGIEVSSVSDEKGRIVVETELPPGSHSLQVRLRGLTPTESELGVVETVTEHEVDVPEDTRPLGLSVGDFLDDKYSVRELLGEGGFGGVFRALDILLERRVAIKVPHGHFSDYSVLLEEASKLVEVSKRVNRESHVVTEVYDVKLFRVKDLSHREKGEVFAIVMEFVEGGSLRNLLAGSSLTSMERRSIALKLAEKVALLNERKVVHGDLKPENILLTGEKNPILADFYTATLLGRFEKMRKLRKLVFSRLYAPPELINSGIVSEKTDSYSLGVTLIELLTGRAPAPGSIPAPLLEAKTIPDKCKKKLIESLSPDPHERPTTREIYEALQDTPST</sequence>
<dbReference type="PANTHER" id="PTHR44329:SF214">
    <property type="entry name" value="PROTEIN KINASE DOMAIN-CONTAINING PROTEIN"/>
    <property type="match status" value="1"/>
</dbReference>
<dbReference type="InterPro" id="IPR051681">
    <property type="entry name" value="Ser/Thr_Kinases-Pseudokinases"/>
</dbReference>
<dbReference type="PROSITE" id="PS00107">
    <property type="entry name" value="PROTEIN_KINASE_ATP"/>
    <property type="match status" value="1"/>
</dbReference>
<keyword evidence="5" id="KW-0418">Kinase</keyword>
<dbReference type="Pfam" id="PF00069">
    <property type="entry name" value="Pkinase"/>
    <property type="match status" value="1"/>
</dbReference>
<accession>A0A7L9FJI8</accession>
<dbReference type="InterPro" id="IPR015943">
    <property type="entry name" value="WD40/YVTN_repeat-like_dom_sf"/>
</dbReference>
<evidence type="ECO:0000256" key="1">
    <source>
        <dbReference type="ARBA" id="ARBA00022741"/>
    </source>
</evidence>
<dbReference type="GeneID" id="59148303"/>
<dbReference type="InParanoid" id="A0A7L9FJI8"/>
<dbReference type="Gene3D" id="1.10.510.10">
    <property type="entry name" value="Transferase(Phosphotransferase) domain 1"/>
    <property type="match status" value="1"/>
</dbReference>
<proteinExistence type="predicted"/>
<dbReference type="AlphaFoldDB" id="A0A7L9FJI8"/>
<dbReference type="Gene3D" id="2.130.10.10">
    <property type="entry name" value="YVTN repeat-like/Quinoprotein amine dehydrogenase"/>
    <property type="match status" value="1"/>
</dbReference>
<dbReference type="InterPro" id="IPR011009">
    <property type="entry name" value="Kinase-like_dom_sf"/>
</dbReference>
<dbReference type="SMART" id="SM00220">
    <property type="entry name" value="S_TKc"/>
    <property type="match status" value="1"/>
</dbReference>
<evidence type="ECO:0000256" key="2">
    <source>
        <dbReference type="ARBA" id="ARBA00022840"/>
    </source>
</evidence>
<dbReference type="RefSeq" id="WP_192818927.1">
    <property type="nucleotide sequence ID" value="NZ_CP062310.1"/>
</dbReference>
<keyword evidence="5" id="KW-0808">Transferase</keyword>
<dbReference type="Gene3D" id="3.30.200.20">
    <property type="entry name" value="Phosphorylase Kinase, domain 1"/>
    <property type="match status" value="1"/>
</dbReference>
<gene>
    <name evidence="5" type="ORF">IG193_00365</name>
</gene>
<dbReference type="InterPro" id="IPR017441">
    <property type="entry name" value="Protein_kinase_ATP_BS"/>
</dbReference>
<dbReference type="EMBL" id="CP062310">
    <property type="protein sequence ID" value="QOJ78955.1"/>
    <property type="molecule type" value="Genomic_DNA"/>
</dbReference>
<dbReference type="GO" id="GO:0004674">
    <property type="term" value="F:protein serine/threonine kinase activity"/>
    <property type="evidence" value="ECO:0007669"/>
    <property type="project" value="TreeGrafter"/>
</dbReference>
<keyword evidence="6" id="KW-1185">Reference proteome</keyword>
<dbReference type="CDD" id="cd14014">
    <property type="entry name" value="STKc_PknB_like"/>
    <property type="match status" value="1"/>
</dbReference>
<keyword evidence="1" id="KW-0547">Nucleotide-binding</keyword>
<evidence type="ECO:0000259" key="4">
    <source>
        <dbReference type="PROSITE" id="PS50011"/>
    </source>
</evidence>
<feature type="region of interest" description="Disordered" evidence="3">
    <location>
        <begin position="658"/>
        <end position="683"/>
    </location>
</feature>
<dbReference type="PROSITE" id="PS00108">
    <property type="entry name" value="PROTEIN_KINASE_ST"/>
    <property type="match status" value="1"/>
</dbReference>
<protein>
    <submittedName>
        <fullName evidence="5">Protein kinase</fullName>
    </submittedName>
</protein>
<dbReference type="InterPro" id="IPR008271">
    <property type="entry name" value="Ser/Thr_kinase_AS"/>
</dbReference>
<keyword evidence="2" id="KW-0067">ATP-binding</keyword>
<evidence type="ECO:0000256" key="3">
    <source>
        <dbReference type="SAM" id="MobiDB-lite"/>
    </source>
</evidence>
<evidence type="ECO:0000313" key="5">
    <source>
        <dbReference type="EMBL" id="QOJ78955.1"/>
    </source>
</evidence>
<dbReference type="SUPFAM" id="SSF56112">
    <property type="entry name" value="Protein kinase-like (PK-like)"/>
    <property type="match status" value="1"/>
</dbReference>
<dbReference type="PROSITE" id="PS50011">
    <property type="entry name" value="PROTEIN_KINASE_DOM"/>
    <property type="match status" value="1"/>
</dbReference>
<feature type="domain" description="Protein kinase" evidence="4">
    <location>
        <begin position="423"/>
        <end position="683"/>
    </location>
</feature>
<dbReference type="Proteomes" id="UP000594121">
    <property type="component" value="Chromosome"/>
</dbReference>
<dbReference type="KEGG" id="thel:IG193_00365"/>
<name>A0A7L9FJI8_9CREN</name>